<organism evidence="2 3">
    <name type="scientific">Periplaneta americana</name>
    <name type="common">American cockroach</name>
    <name type="synonym">Blatta americana</name>
    <dbReference type="NCBI Taxonomy" id="6978"/>
    <lineage>
        <taxon>Eukaryota</taxon>
        <taxon>Metazoa</taxon>
        <taxon>Ecdysozoa</taxon>
        <taxon>Arthropoda</taxon>
        <taxon>Hexapoda</taxon>
        <taxon>Insecta</taxon>
        <taxon>Pterygota</taxon>
        <taxon>Neoptera</taxon>
        <taxon>Polyneoptera</taxon>
        <taxon>Dictyoptera</taxon>
        <taxon>Blattodea</taxon>
        <taxon>Blattoidea</taxon>
        <taxon>Blattidae</taxon>
        <taxon>Blattinae</taxon>
        <taxon>Periplaneta</taxon>
    </lineage>
</organism>
<dbReference type="PANTHER" id="PTHR21301:SF11">
    <property type="entry name" value="GIY-YIG DOMAIN-CONTAINING PROTEIN"/>
    <property type="match status" value="1"/>
</dbReference>
<dbReference type="EMBL" id="JAJSOF020000011">
    <property type="protein sequence ID" value="KAJ4444747.1"/>
    <property type="molecule type" value="Genomic_DNA"/>
</dbReference>
<sequence>MIQRSVIPANYAGPDGSSGRGTACLYRLVRRVVGSSPASGMGVVFVLVKVIVTKPVNISRVERPILENRCITFTELEAATGLARITLHRTVHENLKLGKVSARSATTAVTLYAEHYPDRRCPSPRTIANIYTSCRRGIISETVVGSPSGICLVLHEDQLPFLDVLVKKRSDGSLGHSVFRKSTHTKRYLHASSHHHPGVKRSVIKTLTERAHRICDSDNLRAELQLLHKTFKNNGYDNNIIRQSTYKNSRPEAHEQDPELMNMKQKAFLSYIEGTTDRIGKLLRKFNIKTTPTGLDHVGPSRCQKENLRPILRNEKPGLHMYAAPPPPSSGHRARYQGYDGWINFENEMQDRQEWRNAICEREGKDSGFSYDLLDRARTTFGGMVLRDQPGEYCRRNGRTYYEHVVVSAPK</sequence>
<dbReference type="PANTHER" id="PTHR21301">
    <property type="entry name" value="REVERSE TRANSCRIPTASE"/>
    <property type="match status" value="1"/>
</dbReference>
<comment type="caution">
    <text evidence="2">The sequence shown here is derived from an EMBL/GenBank/DDBJ whole genome shotgun (WGS) entry which is preliminary data.</text>
</comment>
<dbReference type="InterPro" id="IPR058912">
    <property type="entry name" value="HTH_animal"/>
</dbReference>
<evidence type="ECO:0000259" key="1">
    <source>
        <dbReference type="Pfam" id="PF26215"/>
    </source>
</evidence>
<evidence type="ECO:0000313" key="3">
    <source>
        <dbReference type="Proteomes" id="UP001148838"/>
    </source>
</evidence>
<dbReference type="Pfam" id="PF26215">
    <property type="entry name" value="HTH_animal"/>
    <property type="match status" value="1"/>
</dbReference>
<evidence type="ECO:0000313" key="2">
    <source>
        <dbReference type="EMBL" id="KAJ4444747.1"/>
    </source>
</evidence>
<keyword evidence="3" id="KW-1185">Reference proteome</keyword>
<feature type="domain" description="Helix-turn-helix" evidence="1">
    <location>
        <begin position="187"/>
        <end position="244"/>
    </location>
</feature>
<name>A0ABQ8TDU8_PERAM</name>
<dbReference type="Proteomes" id="UP001148838">
    <property type="component" value="Unassembled WGS sequence"/>
</dbReference>
<accession>A0ABQ8TDU8</accession>
<reference evidence="2 3" key="1">
    <citation type="journal article" date="2022" name="Allergy">
        <title>Genome assembly and annotation of Periplaneta americana reveal a comprehensive cockroach allergen profile.</title>
        <authorList>
            <person name="Wang L."/>
            <person name="Xiong Q."/>
            <person name="Saelim N."/>
            <person name="Wang L."/>
            <person name="Nong W."/>
            <person name="Wan A.T."/>
            <person name="Shi M."/>
            <person name="Liu X."/>
            <person name="Cao Q."/>
            <person name="Hui J.H.L."/>
            <person name="Sookrung N."/>
            <person name="Leung T.F."/>
            <person name="Tungtrongchitr A."/>
            <person name="Tsui S.K.W."/>
        </authorList>
    </citation>
    <scope>NUCLEOTIDE SEQUENCE [LARGE SCALE GENOMIC DNA]</scope>
    <source>
        <strain evidence="2">PWHHKU_190912</strain>
    </source>
</reference>
<gene>
    <name evidence="2" type="ORF">ANN_06544</name>
</gene>
<proteinExistence type="predicted"/>
<protein>
    <recommendedName>
        <fullName evidence="1">Helix-turn-helix domain-containing protein</fullName>
    </recommendedName>
</protein>